<reference evidence="1 2" key="1">
    <citation type="submission" date="2020-08" db="EMBL/GenBank/DDBJ databases">
        <title>Genomic Encyclopedia of Type Strains, Phase IV (KMG-IV): sequencing the most valuable type-strain genomes for metagenomic binning, comparative biology and taxonomic classification.</title>
        <authorList>
            <person name="Goeker M."/>
        </authorList>
    </citation>
    <scope>NUCLEOTIDE SEQUENCE [LARGE SCALE GENOMIC DNA]</scope>
    <source>
        <strain evidence="1 2">DSM 12251</strain>
    </source>
</reference>
<organism evidence="1 2">
    <name type="scientific">Prosthecobacter dejongeii</name>
    <dbReference type="NCBI Taxonomy" id="48465"/>
    <lineage>
        <taxon>Bacteria</taxon>
        <taxon>Pseudomonadati</taxon>
        <taxon>Verrucomicrobiota</taxon>
        <taxon>Verrucomicrobiia</taxon>
        <taxon>Verrucomicrobiales</taxon>
        <taxon>Verrucomicrobiaceae</taxon>
        <taxon>Prosthecobacter</taxon>
    </lineage>
</organism>
<evidence type="ECO:0000313" key="2">
    <source>
        <dbReference type="Proteomes" id="UP000534294"/>
    </source>
</evidence>
<dbReference type="AlphaFoldDB" id="A0A7W7YHN7"/>
<keyword evidence="2" id="KW-1185">Reference proteome</keyword>
<accession>A0A7W7YHN7</accession>
<proteinExistence type="predicted"/>
<gene>
    <name evidence="1" type="ORF">HNQ64_000279</name>
</gene>
<evidence type="ECO:0000313" key="1">
    <source>
        <dbReference type="EMBL" id="MBB5036045.1"/>
    </source>
</evidence>
<comment type="caution">
    <text evidence="1">The sequence shown here is derived from an EMBL/GenBank/DDBJ whole genome shotgun (WGS) entry which is preliminary data.</text>
</comment>
<sequence length="62" mass="7058">MTSEEALQKFGLPAAPEDRGEIRRHLALEIERERQGESGEEMLRTLCLQLFSLGYPEDALLI</sequence>
<protein>
    <submittedName>
        <fullName evidence="1">Uncharacterized protein</fullName>
    </submittedName>
</protein>
<name>A0A7W7YHN7_9BACT</name>
<dbReference type="RefSeq" id="WP_184204488.1">
    <property type="nucleotide sequence ID" value="NZ_JACHIF010000001.1"/>
</dbReference>
<dbReference type="Proteomes" id="UP000534294">
    <property type="component" value="Unassembled WGS sequence"/>
</dbReference>
<dbReference type="EMBL" id="JACHIF010000001">
    <property type="protein sequence ID" value="MBB5036045.1"/>
    <property type="molecule type" value="Genomic_DNA"/>
</dbReference>